<protein>
    <submittedName>
        <fullName evidence="1">Uncharacterized protein</fullName>
    </submittedName>
</protein>
<accession>A0ABD3CGH2</accession>
<reference evidence="2" key="1">
    <citation type="journal article" date="2024" name="IScience">
        <title>Strigolactones Initiate the Formation of Haustorium-like Structures in Castilleja.</title>
        <authorList>
            <person name="Buerger M."/>
            <person name="Peterson D."/>
            <person name="Chory J."/>
        </authorList>
    </citation>
    <scope>NUCLEOTIDE SEQUENCE [LARGE SCALE GENOMIC DNA]</scope>
</reference>
<dbReference type="AlphaFoldDB" id="A0ABD3CGH2"/>
<evidence type="ECO:0000313" key="1">
    <source>
        <dbReference type="EMBL" id="KAL3628419.1"/>
    </source>
</evidence>
<gene>
    <name evidence="1" type="ORF">CASFOL_027465</name>
</gene>
<proteinExistence type="predicted"/>
<dbReference type="EMBL" id="JAVIJP010000036">
    <property type="protein sequence ID" value="KAL3628419.1"/>
    <property type="molecule type" value="Genomic_DNA"/>
</dbReference>
<organism evidence="1 2">
    <name type="scientific">Castilleja foliolosa</name>
    <dbReference type="NCBI Taxonomy" id="1961234"/>
    <lineage>
        <taxon>Eukaryota</taxon>
        <taxon>Viridiplantae</taxon>
        <taxon>Streptophyta</taxon>
        <taxon>Embryophyta</taxon>
        <taxon>Tracheophyta</taxon>
        <taxon>Spermatophyta</taxon>
        <taxon>Magnoliopsida</taxon>
        <taxon>eudicotyledons</taxon>
        <taxon>Gunneridae</taxon>
        <taxon>Pentapetalae</taxon>
        <taxon>asterids</taxon>
        <taxon>lamiids</taxon>
        <taxon>Lamiales</taxon>
        <taxon>Orobanchaceae</taxon>
        <taxon>Pedicularideae</taxon>
        <taxon>Castillejinae</taxon>
        <taxon>Castilleja</taxon>
    </lineage>
</organism>
<name>A0ABD3CGH2_9LAMI</name>
<evidence type="ECO:0000313" key="2">
    <source>
        <dbReference type="Proteomes" id="UP001632038"/>
    </source>
</evidence>
<dbReference type="Proteomes" id="UP001632038">
    <property type="component" value="Unassembled WGS sequence"/>
</dbReference>
<comment type="caution">
    <text evidence="1">The sequence shown here is derived from an EMBL/GenBank/DDBJ whole genome shotgun (WGS) entry which is preliminary data.</text>
</comment>
<sequence length="71" mass="8323">MKEKDCSDENRAISKISNQIYTTHQNLYSCSLGKMDDARKLLEQMPSLWLERRLTTHAQMSLIRDIRPQAI</sequence>
<keyword evidence="2" id="KW-1185">Reference proteome</keyword>